<feature type="disulfide bond" evidence="14">
    <location>
        <begin position="2352"/>
        <end position="2379"/>
    </location>
</feature>
<feature type="domain" description="Sushi" evidence="19">
    <location>
        <begin position="3007"/>
        <end position="3063"/>
    </location>
</feature>
<feature type="disulfide bond" evidence="14">
    <location>
        <begin position="1818"/>
        <end position="1845"/>
    </location>
</feature>
<feature type="disulfide bond" evidence="13">
    <location>
        <begin position="3590"/>
        <end position="3600"/>
    </location>
</feature>
<dbReference type="FunFam" id="2.60.120.200:FF:000012">
    <property type="entry name" value="neuronal pentraxin receptor"/>
    <property type="match status" value="1"/>
</dbReference>
<evidence type="ECO:0000256" key="6">
    <source>
        <dbReference type="ARBA" id="ARBA00022729"/>
    </source>
</evidence>
<feature type="domain" description="Sushi" evidence="19">
    <location>
        <begin position="2147"/>
        <end position="2204"/>
    </location>
</feature>
<dbReference type="InterPro" id="IPR049883">
    <property type="entry name" value="NOTCH1_EGF-like"/>
</dbReference>
<feature type="disulfide bond" evidence="13">
    <location>
        <begin position="1298"/>
        <end position="1307"/>
    </location>
</feature>
<name>A0A6I8QCW2_XENTR</name>
<dbReference type="GO" id="GO:0051241">
    <property type="term" value="P:negative regulation of multicellular organismal process"/>
    <property type="evidence" value="ECO:0007669"/>
    <property type="project" value="UniProtKB-ARBA"/>
</dbReference>
<feature type="disulfide bond" evidence="14">
    <location>
        <begin position="2527"/>
        <end position="2554"/>
    </location>
</feature>
<dbReference type="FunFam" id="2.10.25.10:FF:000004">
    <property type="entry name" value="Neurogenic locus notch 1"/>
    <property type="match status" value="1"/>
</dbReference>
<dbReference type="InterPro" id="IPR018097">
    <property type="entry name" value="EGF_Ca-bd_CS"/>
</dbReference>
<dbReference type="FunFam" id="2.10.70.10:FF:000014">
    <property type="entry name" value="Membrane cofactor protein"/>
    <property type="match status" value="1"/>
</dbReference>
<evidence type="ECO:0000259" key="18">
    <source>
        <dbReference type="PROSITE" id="PS50825"/>
    </source>
</evidence>
<dbReference type="CTD" id="79987"/>
<dbReference type="GO" id="GO:0003013">
    <property type="term" value="P:circulatory system process"/>
    <property type="evidence" value="ECO:0007669"/>
    <property type="project" value="UniProtKB-ARBA"/>
</dbReference>
<feature type="domain" description="Sushi" evidence="19">
    <location>
        <begin position="2775"/>
        <end position="2832"/>
    </location>
</feature>
<evidence type="ECO:0000313" key="22">
    <source>
        <dbReference type="Proteomes" id="UP000008143"/>
    </source>
</evidence>
<dbReference type="GO" id="GO:0005178">
    <property type="term" value="F:integrin binding"/>
    <property type="evidence" value="ECO:0007669"/>
    <property type="project" value="UniProtKB-ARBA"/>
</dbReference>
<feature type="domain" description="Sushi" evidence="19">
    <location>
        <begin position="2084"/>
        <end position="2146"/>
    </location>
</feature>
<dbReference type="PROSITE" id="PS01186">
    <property type="entry name" value="EGF_2"/>
    <property type="match status" value="7"/>
</dbReference>
<keyword evidence="5 14" id="KW-0768">Sushi</keyword>
<feature type="domain" description="HYR" evidence="18">
    <location>
        <begin position="635"/>
        <end position="718"/>
    </location>
</feature>
<evidence type="ECO:0000256" key="1">
    <source>
        <dbReference type="ARBA" id="ARBA00004370"/>
    </source>
</evidence>
<feature type="disulfide bond" evidence="14">
    <location>
        <begin position="2086"/>
        <end position="2129"/>
    </location>
</feature>
<dbReference type="RefSeq" id="XP_012808841.2">
    <property type="nucleotide sequence ID" value="XM_012953387.3"/>
</dbReference>
<reference evidence="21" key="2">
    <citation type="submission" date="2020-05" db="UniProtKB">
        <authorList>
            <consortium name="Ensembl"/>
        </authorList>
    </citation>
    <scope>IDENTIFICATION</scope>
</reference>
<keyword evidence="22" id="KW-1185">Reference proteome</keyword>
<dbReference type="PROSITE" id="PS50923">
    <property type="entry name" value="SUSHI"/>
    <property type="match status" value="36"/>
</dbReference>
<organism evidence="21">
    <name type="scientific">Xenopus tropicalis</name>
    <name type="common">Western clawed frog</name>
    <name type="synonym">Silurana tropicalis</name>
    <dbReference type="NCBI Taxonomy" id="8364"/>
    <lineage>
        <taxon>Eukaryota</taxon>
        <taxon>Metazoa</taxon>
        <taxon>Chordata</taxon>
        <taxon>Craniata</taxon>
        <taxon>Vertebrata</taxon>
        <taxon>Euteleostomi</taxon>
        <taxon>Amphibia</taxon>
        <taxon>Batrachia</taxon>
        <taxon>Anura</taxon>
        <taxon>Pipoidea</taxon>
        <taxon>Pipidae</taxon>
        <taxon>Xenopodinae</taxon>
        <taxon>Xenopus</taxon>
        <taxon>Silurana</taxon>
    </lineage>
</organism>
<dbReference type="Pfam" id="PF12661">
    <property type="entry name" value="hEGF"/>
    <property type="match status" value="1"/>
</dbReference>
<dbReference type="CDD" id="cd01450">
    <property type="entry name" value="vWFA_subfamily_ECM"/>
    <property type="match status" value="1"/>
</dbReference>
<protein>
    <submittedName>
        <fullName evidence="21">Sushi, von Willebrand factor type A, EGF and pentraxin domain-containing 1</fullName>
    </submittedName>
    <submittedName>
        <fullName evidence="23">Sushi, von Willebrand factor type A, EGF and pentraxin domain-containing protein 1</fullName>
    </submittedName>
</protein>
<feature type="domain" description="HYR" evidence="18">
    <location>
        <begin position="552"/>
        <end position="634"/>
    </location>
</feature>
<feature type="domain" description="EGF-like" evidence="16">
    <location>
        <begin position="1386"/>
        <end position="1422"/>
    </location>
</feature>
<dbReference type="InterPro" id="IPR051277">
    <property type="entry name" value="SEZ6_CSMD_C4BPB_Regulators"/>
</dbReference>
<dbReference type="FunFam" id="2.10.25.10:FF:000122">
    <property type="entry name" value="Protein crumbs homolog 2"/>
    <property type="match status" value="2"/>
</dbReference>
<evidence type="ECO:0000256" key="4">
    <source>
        <dbReference type="ARBA" id="ARBA00022536"/>
    </source>
</evidence>
<evidence type="ECO:0000256" key="15">
    <source>
        <dbReference type="SAM" id="SignalP"/>
    </source>
</evidence>
<keyword evidence="7" id="KW-0677">Repeat</keyword>
<feature type="domain" description="Sushi" evidence="19">
    <location>
        <begin position="3357"/>
        <end position="3414"/>
    </location>
</feature>
<evidence type="ECO:0000256" key="13">
    <source>
        <dbReference type="PROSITE-ProRule" id="PRU00076"/>
    </source>
</evidence>
<evidence type="ECO:0000256" key="7">
    <source>
        <dbReference type="ARBA" id="ARBA00022737"/>
    </source>
</evidence>
<feature type="domain" description="Sushi" evidence="19">
    <location>
        <begin position="3241"/>
        <end position="3298"/>
    </location>
</feature>
<dbReference type="Gene3D" id="3.40.50.410">
    <property type="entry name" value="von Willebrand factor, type A domain"/>
    <property type="match status" value="1"/>
</dbReference>
<keyword evidence="3" id="KW-0964">Secreted</keyword>
<feature type="domain" description="Sushi" evidence="19">
    <location>
        <begin position="2265"/>
        <end position="2323"/>
    </location>
</feature>
<evidence type="ECO:0000259" key="20">
    <source>
        <dbReference type="PROSITE" id="PS51828"/>
    </source>
</evidence>
<feature type="disulfide bond" evidence="14">
    <location>
        <begin position="2745"/>
        <end position="2772"/>
    </location>
</feature>
<feature type="disulfide bond" evidence="14">
    <location>
        <begin position="3034"/>
        <end position="3061"/>
    </location>
</feature>
<feature type="disulfide bond" evidence="13">
    <location>
        <begin position="1412"/>
        <end position="1421"/>
    </location>
</feature>
<feature type="disulfide bond" evidence="13">
    <location>
        <begin position="3654"/>
        <end position="3664"/>
    </location>
</feature>
<dbReference type="PROSITE" id="PS50026">
    <property type="entry name" value="EGF_3"/>
    <property type="match status" value="9"/>
</dbReference>
<dbReference type="PROSITE" id="PS00010">
    <property type="entry name" value="ASX_HYDROXYL"/>
    <property type="match status" value="6"/>
</dbReference>
<dbReference type="CDD" id="cd00033">
    <property type="entry name" value="CCP"/>
    <property type="match status" value="35"/>
</dbReference>
<feature type="disulfide bond" evidence="14">
    <location>
        <begin position="2175"/>
        <end position="2202"/>
    </location>
</feature>
<feature type="disulfide bond" evidence="14">
    <location>
        <begin position="2411"/>
        <end position="2438"/>
    </location>
</feature>
<evidence type="ECO:0000259" key="19">
    <source>
        <dbReference type="PROSITE" id="PS50923"/>
    </source>
</evidence>
<comment type="subcellular location">
    <subcellularLocation>
        <location evidence="1">Membrane</location>
    </subcellularLocation>
    <subcellularLocation>
        <location evidence="2">Secreted</location>
    </subcellularLocation>
</comment>
<feature type="signal peptide" evidence="15">
    <location>
        <begin position="1"/>
        <end position="16"/>
    </location>
</feature>
<comment type="subunit">
    <text evidence="12">Interacts (via Sushi domain 21) with ITGA9:ITGB1; thereby inhibits Ca(2+) intracellular signaling and as a result represses vasocontraction. Interacts (via Sushi domain 21) with ITGA4:ITGB1; thereby inhibits Ca(2+) intracellular signaling and as a result represses vasocontraction. Interacts with ANGPT1 and ANGPT2. Interacts with PEAR1 (via extracellular domain). Interacts with HSPG2, TLN1, FN1, COPA, CCT2, IQGAP1, LAMC1 and NID1. Interacts (via C-terminus) with TIE1.</text>
</comment>
<dbReference type="Gene3D" id="2.10.50.10">
    <property type="entry name" value="Tumor Necrosis Factor Receptor, subunit A, domain 2"/>
    <property type="match status" value="3"/>
</dbReference>
<dbReference type="SUPFAM" id="SSF57196">
    <property type="entry name" value="EGF/Laminin"/>
    <property type="match status" value="2"/>
</dbReference>
<feature type="disulfide bond" evidence="14">
    <location>
        <begin position="1661"/>
        <end position="1688"/>
    </location>
</feature>
<feature type="disulfide bond" evidence="14">
    <location>
        <begin position="1992"/>
        <end position="2019"/>
    </location>
</feature>
<dbReference type="GeneTree" id="ENSGT00940000156061"/>
<dbReference type="Gene3D" id="2.10.25.10">
    <property type="entry name" value="Laminin"/>
    <property type="match status" value="10"/>
</dbReference>
<evidence type="ECO:0000313" key="21">
    <source>
        <dbReference type="Ensembl" id="ENSXETP00000070259"/>
    </source>
</evidence>
<feature type="domain" description="Sushi" evidence="19">
    <location>
        <begin position="2441"/>
        <end position="2498"/>
    </location>
</feature>
<evidence type="ECO:0000256" key="3">
    <source>
        <dbReference type="ARBA" id="ARBA00022525"/>
    </source>
</evidence>
<dbReference type="InterPro" id="IPR011641">
    <property type="entry name" value="Tyr-kin_ephrin_A/B_rcpt-like"/>
</dbReference>
<dbReference type="FunFam" id="2.10.25.10:FF:000143">
    <property type="entry name" value="Protein crumbs 1"/>
    <property type="match status" value="2"/>
</dbReference>
<feature type="domain" description="Sushi" evidence="19">
    <location>
        <begin position="428"/>
        <end position="487"/>
    </location>
</feature>
<dbReference type="InterPro" id="IPR002035">
    <property type="entry name" value="VWF_A"/>
</dbReference>
<evidence type="ECO:0000313" key="23">
    <source>
        <dbReference type="RefSeq" id="XP_012808841.2"/>
    </source>
</evidence>
<dbReference type="SUPFAM" id="SSF49899">
    <property type="entry name" value="Concanavalin A-like lectins/glucanases"/>
    <property type="match status" value="1"/>
</dbReference>
<dbReference type="InterPro" id="IPR001881">
    <property type="entry name" value="EGF-like_Ca-bd_dom"/>
</dbReference>
<evidence type="ECO:0000259" key="16">
    <source>
        <dbReference type="PROSITE" id="PS50026"/>
    </source>
</evidence>
<feature type="disulfide bond" evidence="14">
    <location>
        <begin position="3443"/>
        <end position="3470"/>
    </location>
</feature>
<feature type="domain" description="Sushi" evidence="19">
    <location>
        <begin position="3299"/>
        <end position="3356"/>
    </location>
</feature>
<feature type="domain" description="Sushi" evidence="19">
    <location>
        <begin position="368"/>
        <end position="427"/>
    </location>
</feature>
<feature type="domain" description="Sushi" evidence="19">
    <location>
        <begin position="3415"/>
        <end position="3472"/>
    </location>
</feature>
<dbReference type="InterPro" id="IPR013032">
    <property type="entry name" value="EGF-like_CS"/>
</dbReference>
<feature type="disulfide bond" evidence="14">
    <location>
        <begin position="1876"/>
        <end position="1903"/>
    </location>
</feature>
<dbReference type="SMART" id="SM00181">
    <property type="entry name" value="EGF"/>
    <property type="match status" value="12"/>
</dbReference>
<dbReference type="PROSITE" id="PS00022">
    <property type="entry name" value="EGF_1"/>
    <property type="match status" value="7"/>
</dbReference>
<dbReference type="Gene3D" id="2.60.120.200">
    <property type="match status" value="1"/>
</dbReference>
<keyword evidence="9" id="KW-0472">Membrane</keyword>
<proteinExistence type="predicted"/>
<dbReference type="InterPro" id="IPR013111">
    <property type="entry name" value="EGF_extracell"/>
</dbReference>
<dbReference type="PRINTS" id="PR00453">
    <property type="entry name" value="VWFADOMAIN"/>
</dbReference>
<dbReference type="FunFam" id="2.10.25.10:FF:000020">
    <property type="entry name" value="Latent-transforming growth factor beta-binding protein 1"/>
    <property type="match status" value="1"/>
</dbReference>
<feature type="domain" description="Sushi" evidence="19">
    <location>
        <begin position="3064"/>
        <end position="3121"/>
    </location>
</feature>
<feature type="domain" description="Sushi" evidence="19">
    <location>
        <begin position="488"/>
        <end position="553"/>
    </location>
</feature>
<dbReference type="FunFam" id="2.10.70.10:FF:000011">
    <property type="entry name" value="CUB and sushi domain-containing protein 3 isoform A"/>
    <property type="match status" value="4"/>
</dbReference>
<dbReference type="SMART" id="SM00179">
    <property type="entry name" value="EGF_CA"/>
    <property type="match status" value="7"/>
</dbReference>
<dbReference type="Pfam" id="PF02494">
    <property type="entry name" value="HYR"/>
    <property type="match status" value="2"/>
</dbReference>
<evidence type="ECO:0000256" key="5">
    <source>
        <dbReference type="ARBA" id="ARBA00022659"/>
    </source>
</evidence>
<feature type="domain" description="Sushi" evidence="19">
    <location>
        <begin position="2833"/>
        <end position="2890"/>
    </location>
</feature>
<evidence type="ECO:0000256" key="9">
    <source>
        <dbReference type="ARBA" id="ARBA00023136"/>
    </source>
</evidence>
<feature type="domain" description="Sushi" evidence="19">
    <location>
        <begin position="1848"/>
        <end position="1905"/>
    </location>
</feature>
<dbReference type="Ensembl" id="ENSXETT00000104136">
    <property type="protein sequence ID" value="ENSXETP00000070259"/>
    <property type="gene ID" value="ENSXETG00000002609"/>
</dbReference>
<feature type="domain" description="Sushi" evidence="19">
    <location>
        <begin position="2653"/>
        <end position="2716"/>
    </location>
</feature>
<feature type="domain" description="EGF-like" evidence="16">
    <location>
        <begin position="1196"/>
        <end position="1232"/>
    </location>
</feature>
<dbReference type="Bgee" id="ENSXETG00000002609">
    <property type="expression patterns" value="Expressed in heart and 4 other cell types or tissues"/>
</dbReference>
<dbReference type="InterPro" id="IPR035976">
    <property type="entry name" value="Sushi/SCR/CCP_sf"/>
</dbReference>
<dbReference type="Pfam" id="PF07974">
    <property type="entry name" value="EGF_2"/>
    <property type="match status" value="1"/>
</dbReference>
<dbReference type="SMART" id="SM00159">
    <property type="entry name" value="PTX"/>
    <property type="match status" value="1"/>
</dbReference>
<feature type="disulfide bond" evidence="14">
    <location>
        <begin position="398"/>
        <end position="425"/>
    </location>
</feature>
<feature type="domain" description="Sushi" evidence="19">
    <location>
        <begin position="2717"/>
        <end position="2774"/>
    </location>
</feature>
<dbReference type="SMART" id="SM00327">
    <property type="entry name" value="VWA"/>
    <property type="match status" value="1"/>
</dbReference>
<feature type="domain" description="Sushi" evidence="19">
    <location>
        <begin position="3473"/>
        <end position="3531"/>
    </location>
</feature>
<feature type="disulfide bond" evidence="14">
    <location>
        <begin position="3092"/>
        <end position="3119"/>
    </location>
</feature>
<feature type="domain" description="Sushi" evidence="19">
    <location>
        <begin position="3122"/>
        <end position="3180"/>
    </location>
</feature>
<feature type="domain" description="Sushi" evidence="19">
    <location>
        <begin position="1964"/>
        <end position="2021"/>
    </location>
</feature>
<dbReference type="InterPro" id="IPR001759">
    <property type="entry name" value="PTX_dom"/>
</dbReference>
<dbReference type="PROSITE" id="PS01187">
    <property type="entry name" value="EGF_CA"/>
    <property type="match status" value="3"/>
</dbReference>
<dbReference type="SUPFAM" id="SSF57184">
    <property type="entry name" value="Growth factor receptor domain"/>
    <property type="match status" value="3"/>
</dbReference>
<dbReference type="Pfam" id="PF00354">
    <property type="entry name" value="Pentaxin"/>
    <property type="match status" value="1"/>
</dbReference>
<dbReference type="GeneID" id="100493788"/>
<feature type="domain" description="Sushi" evidence="19">
    <location>
        <begin position="1691"/>
        <end position="1748"/>
    </location>
</feature>
<feature type="domain" description="Sushi" evidence="19">
    <location>
        <begin position="2022"/>
        <end position="2083"/>
    </location>
</feature>
<dbReference type="SMART" id="SM01411">
    <property type="entry name" value="Ephrin_rec_like"/>
    <property type="match status" value="4"/>
</dbReference>
<feature type="disulfide bond" evidence="14">
    <location>
        <begin position="2687"/>
        <end position="2714"/>
    </location>
</feature>
<dbReference type="PROSITE" id="PS51828">
    <property type="entry name" value="PTX_2"/>
    <property type="match status" value="1"/>
</dbReference>
<reference evidence="23" key="3">
    <citation type="submission" date="2025-04" db="UniProtKB">
        <authorList>
            <consortium name="RefSeq"/>
        </authorList>
    </citation>
    <scope>IDENTIFICATION</scope>
    <source>
        <strain evidence="23">Nigerian</strain>
        <tissue evidence="23">Liver and blood</tissue>
    </source>
</reference>
<feature type="domain" description="Sushi" evidence="19">
    <location>
        <begin position="2891"/>
        <end position="2948"/>
    </location>
</feature>
<feature type="domain" description="EGF-like" evidence="16">
    <location>
        <begin position="1348"/>
        <end position="1384"/>
    </location>
</feature>
<dbReference type="Pfam" id="PF25024">
    <property type="entry name" value="EGF_TEN"/>
    <property type="match status" value="1"/>
</dbReference>
<dbReference type="SUPFAM" id="SSF53300">
    <property type="entry name" value="vWA-like"/>
    <property type="match status" value="1"/>
</dbReference>
<evidence type="ECO:0000256" key="11">
    <source>
        <dbReference type="ARBA" id="ARBA00023180"/>
    </source>
</evidence>
<feature type="domain" description="Sushi" evidence="19">
    <location>
        <begin position="1632"/>
        <end position="1690"/>
    </location>
</feature>
<dbReference type="OMA" id="KPLPLCE"/>
<feature type="disulfide bond" evidence="13">
    <location>
        <begin position="3672"/>
        <end position="3681"/>
    </location>
</feature>
<feature type="disulfide bond" evidence="13">
    <location>
        <begin position="1374"/>
        <end position="1383"/>
    </location>
</feature>
<dbReference type="Pfam" id="PF00084">
    <property type="entry name" value="Sushi"/>
    <property type="match status" value="35"/>
</dbReference>
<feature type="domain" description="Sushi" evidence="19">
    <location>
        <begin position="1906"/>
        <end position="1963"/>
    </location>
</feature>
<evidence type="ECO:0000256" key="10">
    <source>
        <dbReference type="ARBA" id="ARBA00023157"/>
    </source>
</evidence>
<dbReference type="Pfam" id="PF07645">
    <property type="entry name" value="EGF_CA"/>
    <property type="match status" value="1"/>
</dbReference>
<feature type="domain" description="Sushi" evidence="19">
    <location>
        <begin position="2205"/>
        <end position="2264"/>
    </location>
</feature>
<dbReference type="PROSITE" id="PS50234">
    <property type="entry name" value="VWFA"/>
    <property type="match status" value="1"/>
</dbReference>
<dbReference type="PANTHER" id="PTHR45656">
    <property type="entry name" value="PROTEIN CBR-CLEC-78"/>
    <property type="match status" value="1"/>
</dbReference>
<feature type="disulfide bond" evidence="14">
    <location>
        <begin position="1934"/>
        <end position="1961"/>
    </location>
</feature>
<feature type="disulfide bond" evidence="14">
    <location>
        <begin position="3385"/>
        <end position="3412"/>
    </location>
</feature>
<feature type="domain" description="Pentraxin (PTX)" evidence="20">
    <location>
        <begin position="1427"/>
        <end position="1631"/>
    </location>
</feature>
<evidence type="ECO:0000259" key="17">
    <source>
        <dbReference type="PROSITE" id="PS50234"/>
    </source>
</evidence>
<feature type="domain" description="EGF-like" evidence="16">
    <location>
        <begin position="3587"/>
        <end position="3618"/>
    </location>
</feature>
<feature type="disulfide bond" evidence="13">
    <location>
        <begin position="1222"/>
        <end position="1231"/>
    </location>
</feature>
<feature type="domain" description="Sushi" evidence="19">
    <location>
        <begin position="2557"/>
        <end position="2613"/>
    </location>
</feature>
<dbReference type="InterPro" id="IPR003410">
    <property type="entry name" value="HYR_dom"/>
</dbReference>
<comment type="caution">
    <text evidence="13">Lacks conserved residue(s) required for the propagation of feature annotation.</text>
</comment>
<dbReference type="FunFam" id="3.40.50.410:FF:000070">
    <property type="entry name" value="sushi, von Willebrand factor type A, EGF and pentraxin domain-containing protein 1"/>
    <property type="match status" value="1"/>
</dbReference>
<feature type="disulfide bond" evidence="14">
    <location>
        <begin position="2469"/>
        <end position="2496"/>
    </location>
</feature>
<accession>A0A6I8QCW2</accession>
<feature type="domain" description="EGF-like" evidence="16">
    <location>
        <begin position="1748"/>
        <end position="1787"/>
    </location>
</feature>
<dbReference type="InterPro" id="IPR000152">
    <property type="entry name" value="EGF-type_Asp/Asn_hydroxyl_site"/>
</dbReference>
<dbReference type="GO" id="GO:0005509">
    <property type="term" value="F:calcium ion binding"/>
    <property type="evidence" value="ECO:0007669"/>
    <property type="project" value="InterPro"/>
</dbReference>
<feature type="disulfide bond" evidence="14">
    <location>
        <begin position="3502"/>
        <end position="3529"/>
    </location>
</feature>
<feature type="disulfide bond" evidence="14">
    <location>
        <begin position="2803"/>
        <end position="2830"/>
    </location>
</feature>
<dbReference type="Gene3D" id="2.10.70.10">
    <property type="entry name" value="Complement Module, domain 1"/>
    <property type="match status" value="35"/>
</dbReference>
<dbReference type="InterPro" id="IPR013320">
    <property type="entry name" value="ConA-like_dom_sf"/>
</dbReference>
<dbReference type="AGR" id="Xenbase:XB-GENE-5996067"/>
<dbReference type="PRINTS" id="PR00895">
    <property type="entry name" value="PENTAXIN"/>
</dbReference>
<feature type="disulfide bond" evidence="14">
    <location>
        <begin position="2919"/>
        <end position="2946"/>
    </location>
</feature>
<dbReference type="InterPro" id="IPR000742">
    <property type="entry name" value="EGF"/>
</dbReference>
<keyword evidence="11" id="KW-0325">Glycoprotein</keyword>
<dbReference type="GO" id="GO:0010572">
    <property type="term" value="P:positive regulation of platelet activation"/>
    <property type="evidence" value="ECO:0007669"/>
    <property type="project" value="UniProtKB-ARBA"/>
</dbReference>
<feature type="disulfide bond" evidence="14">
    <location>
        <begin position="1719"/>
        <end position="1746"/>
    </location>
</feature>
<feature type="domain" description="Sushi" evidence="19">
    <location>
        <begin position="2324"/>
        <end position="2381"/>
    </location>
</feature>
<feature type="chain" id="PRO_5044633904" evidence="15">
    <location>
        <begin position="17"/>
        <end position="3695"/>
    </location>
</feature>
<feature type="disulfide bond" evidence="14">
    <location>
        <begin position="2861"/>
        <end position="2888"/>
    </location>
</feature>
<feature type="disulfide bond" evidence="13">
    <location>
        <begin position="1260"/>
        <end position="1269"/>
    </location>
</feature>
<dbReference type="PROSITE" id="PS50825">
    <property type="entry name" value="HYR"/>
    <property type="match status" value="2"/>
</dbReference>
<dbReference type="SMART" id="SM00032">
    <property type="entry name" value="CCP"/>
    <property type="match status" value="36"/>
</dbReference>
<keyword evidence="8" id="KW-0106">Calcium</keyword>
<feature type="domain" description="VWFA" evidence="17">
    <location>
        <begin position="75"/>
        <end position="256"/>
    </location>
</feature>
<dbReference type="Pfam" id="PF07699">
    <property type="entry name" value="Ephrin_rec_like"/>
    <property type="match status" value="4"/>
</dbReference>
<dbReference type="FunFam" id="2.10.25.10:FF:000321">
    <property type="entry name" value="Protein delta homolog 1"/>
    <property type="match status" value="1"/>
</dbReference>
<feature type="disulfide bond" evidence="14">
    <location>
        <begin position="3327"/>
        <end position="3354"/>
    </location>
</feature>
<dbReference type="OrthoDB" id="6515930at2759"/>
<feature type="disulfide bond" evidence="14">
    <location>
        <begin position="3269"/>
        <end position="3296"/>
    </location>
</feature>
<evidence type="ECO:0000256" key="2">
    <source>
        <dbReference type="ARBA" id="ARBA00004613"/>
    </source>
</evidence>
<keyword evidence="10 13" id="KW-1015">Disulfide bond</keyword>
<dbReference type="InterPro" id="IPR000436">
    <property type="entry name" value="Sushi_SCR_CCP_dom"/>
</dbReference>
<feature type="domain" description="Sushi" evidence="19">
    <location>
        <begin position="719"/>
        <end position="783"/>
    </location>
</feature>
<keyword evidence="6 15" id="KW-0732">Signal</keyword>
<feature type="domain" description="Sushi" evidence="19">
    <location>
        <begin position="2382"/>
        <end position="2440"/>
    </location>
</feature>
<dbReference type="SUPFAM" id="SSF57535">
    <property type="entry name" value="Complement control module/SCR domain"/>
    <property type="match status" value="35"/>
</dbReference>
<feature type="domain" description="EGF-like" evidence="16">
    <location>
        <begin position="1310"/>
        <end position="1346"/>
    </location>
</feature>
<dbReference type="FunFam" id="2.10.50.10:FF:000018">
    <property type="entry name" value="Sushi, von Willebrand factor type A, EGF and pentraxin domain-containing 1"/>
    <property type="match status" value="2"/>
</dbReference>
<evidence type="ECO:0000256" key="14">
    <source>
        <dbReference type="PROSITE-ProRule" id="PRU00302"/>
    </source>
</evidence>
<feature type="domain" description="EGF-like" evidence="16">
    <location>
        <begin position="1234"/>
        <end position="1270"/>
    </location>
</feature>
<dbReference type="Pfam" id="PF00092">
    <property type="entry name" value="VWA"/>
    <property type="match status" value="1"/>
</dbReference>
<feature type="domain" description="Sushi" evidence="19">
    <location>
        <begin position="2499"/>
        <end position="2556"/>
    </location>
</feature>
<dbReference type="FunFam" id="2.10.25.10:FF:000038">
    <property type="entry name" value="Fibrillin 2"/>
    <property type="match status" value="1"/>
</dbReference>
<dbReference type="PANTHER" id="PTHR45656:SF15">
    <property type="entry name" value="SUSHI DOMAIN-CONTAINING PROTEIN"/>
    <property type="match status" value="1"/>
</dbReference>
<evidence type="ECO:0000313" key="24">
    <source>
        <dbReference type="Xenbase" id="XB-GENE-5996067"/>
    </source>
</evidence>
<evidence type="ECO:0000256" key="12">
    <source>
        <dbReference type="ARBA" id="ARBA00063079"/>
    </source>
</evidence>
<feature type="domain" description="Sushi" evidence="19">
    <location>
        <begin position="2949"/>
        <end position="3006"/>
    </location>
</feature>
<keyword evidence="4 13" id="KW-0245">EGF-like domain</keyword>
<feature type="domain" description="EGF-like" evidence="16">
    <location>
        <begin position="3650"/>
        <end position="3682"/>
    </location>
</feature>
<feature type="domain" description="Sushi" evidence="19">
    <location>
        <begin position="1790"/>
        <end position="1847"/>
    </location>
</feature>
<sequence>MLLWGSFCCCISLVCSWTTYSHQLPSYRSSSSQIVQFTDSRKQQSSETTENKVEKLGQYFKKNIRRLREKSLSLDLVFLVDESSSVGHSNFVNELRFVKKLLSDFPVVPSATRVAIITFSSKTNVQTRVDYISSSEPHQHKCSLLNREIPAITYKGGGTFTKGAFQQAAQILRYSRSNSTKVIFLITDGYSNGGDPRPIAANLRDLGVEIFTVGIWQGNIRELHDMASHPKEEHCYLLHSFAEFEALARRALHEDLPSGSYIQEDISHCSYLCEAGKDCCDVMASCKCGTHTGQYECICEKGYYGKGLQHECTACPPGTYKPEGTPGGASTCITCPDPNHTSPPGSTSVDDCVCKQGYEVEGSVCKVVHCPELRPPENGYFVQNICNNHFDAACGIRCKTGYDLVGSNIRLCQPNGLWTGSDATCRVRTCPKLHTLEHGRMNCSSSDTSYGTMCIAYCNDGYVLEGSSKLLCLGSSQWDSKVPQCKEMHCPVFHKPNGVLSSPSNCGQEPAKYGYSCHVGCNKGFMLSGVKDKIKCVANGKWSDDIQKAMCKDTEPPKIICPEDIHVENAEHQNSALINWKVPEAVDNSGEEVSIQVSPAFLPPYVFPIGEVSVTYTATDVSGNEASCTFNIRVIDVDPPVIDRCRSPPTIQVTGNEKFQSASWEEPQFSDNSGLPLIITQTHSPGDLFPVGRTVVQYTAIDPSGNKKTCDIYITIKGSPCEIPFTPQNGELACLKDVEGVNCTLVCKEGYALAEGSTQNLYCAFRDGLWKPPKRADWPDCSLNRFANHGFKSFEMLYKATRCDDNSLLKNFADAFQSSLGKMVPSFCTDADDIECRLEDQYQRQCLEYNYDYENGFAIGPAGWGAANKLDYSYDEDFFDATETEDAEKPLSDSPHTAPLRVKRHRRLNAGAADQKVKFIFNITASVPLPKQRNDTLEQENQQRLLLTLETLTNRLKRILRKEPLHSFHFSSEMIIADSNSLEDGKAFLFCRPGSVLKGRMCVNCPKGTYYSLEHRACESCWTGSYQDEEGQMDCKSCPAGTYTEYLHSKRISECKAQCKPGTYSSNGLETCESCPHGTYQPVFGSKACEVCPNGMSTVKRGSVDKSECGVPCHAGEFSRTGLVPCYPCPRDYYQPEPGKSYCLSCPFYGTTTISGARSIADCSSFGSSFSAAEESVMIPISPENVNSKYKVSSQVFNECLLNPCQNSGTCTQIGSGYICSCIKGYTGAKCENEINECSSIPCRNNGICIDRVGEFDCQCLSGFSGTLCEENINECSSNPCLNEAICIDGINAFYCRCANGFLGPRCEIEIDECLSRPCLNNGVCDDLKAGFQCLCPAGYTGKVCEKDIDECLSGPCKNGASCTDGINSFRCQCPEGFTGQVCEINVDDCVSNPCLNNATCVDGLNSYICKCQPGYSGIRCETEQPFGFNLDFEVSGIYGYVLLDNVMPTLSAITCAFWMRSSDTTNYGTPISYALDNGSDNAFLLTDYNGWVLYINGKEKITDCPSVNDAKWHHIAVTWTNTDGSWKVYIDGKQSDGGKGLSVGESIPGGGALVLAQEQDQRGEGFNPAESFVGSLSQLNIWDHPLTPAQIKSLAISCPVELQKGNVLAWADFLPGVVGRVKVDHKSKFCADCPALEGTSPHLHATKSDHKPGSKISLFCNPGFQIVGKPERQCLNLGEWDQPLPHCERISCGKPPRLENGFYNAEDLFAGSTVTYQCNIGYYLLGDSRMFCTDNGSWNGISPSCLDVDECEIGSDCDEHASCMNTNGSYICTCIPPYHGDGKKCLEPVKCKDPGEIENGNYSGNHFGVGSQLMFSCHEGYDLIGLVKVTCLESGEWDDALPYCQAVSCGKVPAPNNGEILGSNFTFGEIVTFRCNEGYTLIGNEETVCLANRSWSHALPTCESVTCSKPKEIENGIFSLSGLTFNSTASYACKTGYSLQGPATLICEASGNWSSEVPSCDLVSCGPPPLVRDADATGDNYTYSNIITYKCKEGYTLVGPDTINCSSSGKWSEHIPQCMAVSCDEPPNVDYASSHSSHRLFGDTAYYYCSDGYSMVDNAQMLCNTEGNWVPPDGKEIPNCIADFCERPSSVAHSILESVNKAKFVSGSTVSFKCMEGFVLNTTARIECVRGGQWIPSSLTIQCIPVRCGEPPSIKNGYVSGTNYSFGSVVAYSCDKGYYIKGEKKRTCLASGEWSGRLPACHPGSCDDPPKLENGFVKSKTGLLYESKVIYACNPGYKLVGSNVRVCQLNRHWYSESPPTCVLLTCEKPPPVKYGSMKGENFEVGSKVEFFCEDGYELSGDLSWTCQKNGEWDKKQTPTCMPSKCQDPPLYENHLVLKEVPNEVGIVRFSCKEGHVLEGSSVLKCLPSQQWNDSFPLCKLVFCSSPPELAYGEPISVPSLYFGSTVKYTCVDGFLLKGESVITCNASGMWSPDFPNCSPIECPQPEEILNGIVDVQGLTFLSAALYTCKPGYELIGNSTLICGADGYWQGGKPICKPIKCSKAKEILNGKFSFQSLNYGQTITYTCNRGFRLEGQNVLTCLETGEWNSNPPICKEITCDPPQGIDNGFVEGADYSYGAMIIFSCMPGFQLVGLAMQTCEESGWSSSTPVCLHTDCGLPPHIDFGQYTIVTFEEKILTDDELKHSIFGVSNIILSPTTTSNTLKTENHSENSQLSEYLYGTNVIYSCNNGYEILGMSVLTCKEDGTWNGSAPACAPIECSIPTDPENGVMHYTDNTIGSSVHFECKPGYELNGSDKSICLANKQWNNEIPKCVIISCKTPNKILHGYTEVSNYTYMSVIHYKCDKGYQIYGLSQRTCQISKQWDGEEPICVPVSCGQPPMVINGKVIGNEYTFSKTIEYVCNEGYRLYGEEIRTCLENGNWSGTTPSCLAITCKISTTVNNGEVTGTECGVGKEILYRCNHGYKMQGTPKLTCLNDGTWNSNAPLCEPIHCEPPEDISNGYLNSSNFKYNEYIHYVCFPGYEMHGSSTRQCLANGAWSGSPPTCLPCECPTPVVQNGIMSGDDFTCGHSVSIKCREGFKLLGSSELTCQSAGKWSSGFPHCGKVPCGPPPSIPNAFINGSSSTDEDAIRYNCVAGYIMQGKSELLCTKEGVWSKPYPNCQLLSCGLPPSVLNAVLIADSYTYGSTANYRCQDGYVMHQDVSSKTCLEDGSWSPGDIVCVPKKCLLQSTLIQIKNDETEYDINKTITIVCKEGYTLTGPSTSTCMNDGNWIPEVNNNICTPVSCGEPAAPEHGIVLGTRYLFKDSVLYQCNAGFEIHGPTERVCQINGLWSDVEPQCKKISCHPPEPLENGVIHGAGYLFEDELHYSCNHGFELNGPSRRICHIDKQWIPPPPTCVSVTCDSLPYIENAVYTSTGNTYTHNITFTCNFGYHLVGPPHVRCLVNGTWSKPLPQCKETRCEVPQQPENGHAEYENVTVGSTVRYQCQNGYTLEGEDLAECTTNGTWSHPVPICKANPCPVPFVIPENAILTETDFYVGQKVSIKCRKGYQLQGQAVITCNADETWTDANVKCEKISCGPPHTIQNGILRGMYHQFGDVVTYSCYSGYMLLGSFRSVCLENGTWTAPPSCKAVCRFPCQNGGVCERPNACSCPKGWMGRLCEEPICPLPCLNGGRCTAPFRCECPNGWTGSRCHIAVCQSPCLNGGICVRPNRCQCPPSWSGPDCSRKRKHAFYPFSRK</sequence>
<feature type="disulfide bond" evidence="14">
    <location>
        <begin position="458"/>
        <end position="485"/>
    </location>
</feature>
<dbReference type="GO" id="GO:0005576">
    <property type="term" value="C:extracellular region"/>
    <property type="evidence" value="ECO:0007669"/>
    <property type="project" value="UniProtKB-SubCell"/>
</dbReference>
<dbReference type="InterPro" id="IPR036465">
    <property type="entry name" value="vWFA_dom_sf"/>
</dbReference>
<dbReference type="GO" id="GO:0016020">
    <property type="term" value="C:membrane"/>
    <property type="evidence" value="ECO:0007669"/>
    <property type="project" value="UniProtKB-SubCell"/>
</dbReference>
<dbReference type="FunFam" id="2.10.70.10:FF:000003">
    <property type="entry name" value="Versican core protein"/>
    <property type="match status" value="1"/>
</dbReference>
<dbReference type="Xenbase" id="XB-GENE-5996067">
    <property type="gene designation" value="svep1"/>
</dbReference>
<feature type="domain" description="Sushi" evidence="19">
    <location>
        <begin position="3532"/>
        <end position="3588"/>
    </location>
</feature>
<feature type="disulfide bond" evidence="13">
    <location>
        <begin position="1336"/>
        <end position="1345"/>
    </location>
</feature>
<dbReference type="KEGG" id="xtr:100493788"/>
<dbReference type="Proteomes" id="UP000008143">
    <property type="component" value="Chromosome 1"/>
</dbReference>
<feature type="domain" description="EGF-like" evidence="16">
    <location>
        <begin position="1272"/>
        <end position="1308"/>
    </location>
</feature>
<evidence type="ECO:0000256" key="8">
    <source>
        <dbReference type="ARBA" id="ARBA00022837"/>
    </source>
</evidence>
<reference evidence="21" key="1">
    <citation type="journal article" date="2010" name="Science">
        <title>The genome of the Western clawed frog Xenopus tropicalis.</title>
        <authorList>
            <person name="Hellsten U."/>
            <person name="Harland R.M."/>
            <person name="Gilchrist M.J."/>
            <person name="Hendrix D."/>
            <person name="Jurka J."/>
            <person name="Kapitonov V."/>
            <person name="Ovcharenko I."/>
            <person name="Putnam N.H."/>
            <person name="Shu S."/>
            <person name="Taher L."/>
            <person name="Blitz I.L."/>
            <person name="Blumberg B."/>
            <person name="Dichmann D.S."/>
            <person name="Dubchak I."/>
            <person name="Amaya E."/>
            <person name="Detter J.C."/>
            <person name="Fletcher R."/>
            <person name="Gerhard D.S."/>
            <person name="Goodstein D."/>
            <person name="Graves T."/>
            <person name="Grigoriev I.V."/>
            <person name="Grimwood J."/>
            <person name="Kawashima T."/>
            <person name="Lindquist E."/>
            <person name="Lucas S.M."/>
            <person name="Mead P.E."/>
            <person name="Mitros T."/>
            <person name="Ogino H."/>
            <person name="Ohta Y."/>
            <person name="Poliakov A.V."/>
            <person name="Pollet N."/>
            <person name="Robert J."/>
            <person name="Salamov A."/>
            <person name="Sater A.K."/>
            <person name="Schmutz J."/>
            <person name="Terry A."/>
            <person name="Vize P.D."/>
            <person name="Warren W.C."/>
            <person name="Wells D."/>
            <person name="Wills A."/>
            <person name="Wilson R.K."/>
            <person name="Zimmerman L.B."/>
            <person name="Zorn A.M."/>
            <person name="Grainger R."/>
            <person name="Grammer T."/>
            <person name="Khokha M.K."/>
            <person name="Richardson P.M."/>
            <person name="Rokhsar D.S."/>
        </authorList>
    </citation>
    <scope>NUCLEOTIDE SEQUENCE [LARGE SCALE GENOMIC DNA]</scope>
    <source>
        <strain evidence="21">Nigerian</strain>
    </source>
</reference>
<dbReference type="CDD" id="cd00054">
    <property type="entry name" value="EGF_CA"/>
    <property type="match status" value="7"/>
</dbReference>
<dbReference type="InterPro" id="IPR009030">
    <property type="entry name" value="Growth_fac_rcpt_cys_sf"/>
</dbReference>
<feature type="disulfide bond" evidence="13">
    <location>
        <begin position="3608"/>
        <end position="3617"/>
    </location>
</feature>
<feature type="domain" description="Sushi" evidence="19">
    <location>
        <begin position="3181"/>
        <end position="3240"/>
    </location>
</feature>
<gene>
    <name evidence="21 23 24" type="primary">svep1</name>
</gene>
<feature type="disulfide bond" evidence="14">
    <location>
        <begin position="2977"/>
        <end position="3004"/>
    </location>
</feature>